<comment type="cofactor">
    <cofactor evidence="9">
        <name>a divalent metal cation</name>
        <dbReference type="ChEBI" id="CHEBI:60240"/>
    </cofactor>
</comment>
<dbReference type="PIRSF" id="PIRSF006305">
    <property type="entry name" value="Maf"/>
    <property type="match status" value="1"/>
</dbReference>
<protein>
    <recommendedName>
        <fullName evidence="8 9">7-methyl-GTP pyrophosphatase</fullName>
        <shortName evidence="9">m(7)GTP pyrophosphatase</shortName>
        <ecNumber evidence="9">3.6.1.-</ecNumber>
    </recommendedName>
</protein>
<dbReference type="HAMAP" id="MF_00528">
    <property type="entry name" value="Maf"/>
    <property type="match status" value="1"/>
</dbReference>
<comment type="function">
    <text evidence="6 9">Nucleoside triphosphate pyrophosphatase that hydrolyzes 7-methyl-GTP (m(7)GTP). May have a dual role in cell division arrest and in preventing the incorporation of modified nucleotides into cellular nucleic acids.</text>
</comment>
<dbReference type="SUPFAM" id="SSF52972">
    <property type="entry name" value="ITPase-like"/>
    <property type="match status" value="1"/>
</dbReference>
<keyword evidence="2 9" id="KW-0963">Cytoplasm</keyword>
<accession>A0A8S0FY93</accession>
<evidence type="ECO:0000256" key="5">
    <source>
        <dbReference type="ARBA" id="ARBA00050213"/>
    </source>
</evidence>
<dbReference type="InterPro" id="IPR003697">
    <property type="entry name" value="Maf-like"/>
</dbReference>
<comment type="subcellular location">
    <subcellularLocation>
        <location evidence="1 9">Cytoplasm</location>
    </subcellularLocation>
</comment>
<evidence type="ECO:0000256" key="4">
    <source>
        <dbReference type="ARBA" id="ARBA00023080"/>
    </source>
</evidence>
<evidence type="ECO:0000256" key="7">
    <source>
        <dbReference type="ARBA" id="ARBA00060749"/>
    </source>
</evidence>
<dbReference type="PANTHER" id="PTHR43213:SF10">
    <property type="entry name" value="7-METHYL-GTP PYROPHOSPHATASE"/>
    <property type="match status" value="1"/>
</dbReference>
<keyword evidence="4 9" id="KW-0546">Nucleotide metabolism</keyword>
<comment type="similarity">
    <text evidence="7 9">Belongs to the Maf family. YceF subfamily.</text>
</comment>
<keyword evidence="3 9" id="KW-0378">Hydrolase</keyword>
<feature type="site" description="Important for substrate specificity" evidence="9">
    <location>
        <position position="174"/>
    </location>
</feature>
<evidence type="ECO:0000313" key="11">
    <source>
        <dbReference type="Proteomes" id="UP000467488"/>
    </source>
</evidence>
<organism evidence="10 11">
    <name type="scientific">Escherichia coli</name>
    <dbReference type="NCBI Taxonomy" id="562"/>
    <lineage>
        <taxon>Bacteria</taxon>
        <taxon>Pseudomonadati</taxon>
        <taxon>Pseudomonadota</taxon>
        <taxon>Gammaproteobacteria</taxon>
        <taxon>Enterobacterales</taxon>
        <taxon>Enterobacteriaceae</taxon>
        <taxon>Escherichia</taxon>
    </lineage>
</organism>
<evidence type="ECO:0000256" key="9">
    <source>
        <dbReference type="HAMAP-Rule" id="MF_00528"/>
    </source>
</evidence>
<name>A0A8S0FY93_ECOLX</name>
<dbReference type="Pfam" id="PF02545">
    <property type="entry name" value="Maf"/>
    <property type="match status" value="1"/>
</dbReference>
<sequence length="214" mass="24090">MAIINTLYLMEKNMPELILASTSPWRRALLEKLQISFECAAPEVDETPRSDESLFKQRQSARQLVLRLAQEKAQSLASRYPDHLIIGSDQVCVLDGEITGKPLTEENARLQLRKASGNIVTFYTGLALFNSANGHLQTEVEPFDVHFRHLSEAEIDNYVRKEHPLHCAGSFKSEGFGITLFERLEGRDPNTLVGLPLIALCQMLRREGKNPLMG</sequence>
<dbReference type="PANTHER" id="PTHR43213">
    <property type="entry name" value="BIFUNCTIONAL DTTP/UTP PYROPHOSPHATASE/METHYLTRANSFERASE PROTEIN-RELATED"/>
    <property type="match status" value="1"/>
</dbReference>
<reference evidence="10 11" key="1">
    <citation type="submission" date="2020-01" db="EMBL/GenBank/DDBJ databases">
        <title>Dynamics of blaIMP-6 dissemination in carbapenem resistant Enterobacteriacea isolated from regional surveillance in Osaka, Japan.</title>
        <authorList>
            <person name="Abe R."/>
            <person name="Akeda Y."/>
            <person name="Sugawara Y."/>
            <person name="Yamamoto N."/>
            <person name="Tomono K."/>
            <person name="Takeuchi D."/>
            <person name="Kawahara R."/>
            <person name="Hamada S."/>
        </authorList>
    </citation>
    <scope>NUCLEOTIDE SEQUENCE [LARGE SCALE GENOMIC DNA]</scope>
    <source>
        <strain evidence="10 11">E300</strain>
    </source>
</reference>
<evidence type="ECO:0000256" key="3">
    <source>
        <dbReference type="ARBA" id="ARBA00022801"/>
    </source>
</evidence>
<evidence type="ECO:0000256" key="8">
    <source>
        <dbReference type="ARBA" id="ARBA00068163"/>
    </source>
</evidence>
<dbReference type="AlphaFoldDB" id="A0A8S0FY93"/>
<evidence type="ECO:0000256" key="6">
    <source>
        <dbReference type="ARBA" id="ARBA00053369"/>
    </source>
</evidence>
<feature type="site" description="Important for substrate specificity" evidence="9">
    <location>
        <position position="25"/>
    </location>
</feature>
<dbReference type="Proteomes" id="UP000467488">
    <property type="component" value="Chromosome"/>
</dbReference>
<comment type="caution">
    <text evidence="9">Lacks conserved residue(s) required for the propagation of feature annotation.</text>
</comment>
<gene>
    <name evidence="10" type="primary">yceF</name>
    <name evidence="10" type="ORF">EIMP300_61400</name>
</gene>
<evidence type="ECO:0000256" key="2">
    <source>
        <dbReference type="ARBA" id="ARBA00022490"/>
    </source>
</evidence>
<evidence type="ECO:0000256" key="1">
    <source>
        <dbReference type="ARBA" id="ARBA00004496"/>
    </source>
</evidence>
<proteinExistence type="inferred from homology"/>
<dbReference type="Gene3D" id="3.90.950.10">
    <property type="match status" value="1"/>
</dbReference>
<dbReference type="CDD" id="cd00555">
    <property type="entry name" value="Maf"/>
    <property type="match status" value="1"/>
</dbReference>
<dbReference type="EC" id="3.6.1.-" evidence="9"/>
<dbReference type="EMBL" id="AP022360">
    <property type="protein sequence ID" value="BBU84740.1"/>
    <property type="molecule type" value="Genomic_DNA"/>
</dbReference>
<dbReference type="GO" id="GO:0005737">
    <property type="term" value="C:cytoplasm"/>
    <property type="evidence" value="ECO:0007669"/>
    <property type="project" value="UniProtKB-SubCell"/>
</dbReference>
<dbReference type="GO" id="GO:0047429">
    <property type="term" value="F:nucleoside triphosphate diphosphatase activity"/>
    <property type="evidence" value="ECO:0007669"/>
    <property type="project" value="InterPro"/>
</dbReference>
<evidence type="ECO:0000313" key="10">
    <source>
        <dbReference type="EMBL" id="BBU84740.1"/>
    </source>
</evidence>
<dbReference type="GO" id="GO:0009117">
    <property type="term" value="P:nucleotide metabolic process"/>
    <property type="evidence" value="ECO:0007669"/>
    <property type="project" value="UniProtKB-KW"/>
</dbReference>
<dbReference type="NCBIfam" id="TIGR00172">
    <property type="entry name" value="maf"/>
    <property type="match status" value="1"/>
</dbReference>
<dbReference type="FunFam" id="3.90.950.10:FF:000005">
    <property type="entry name" value="7-methyl-GTP pyrophosphatase"/>
    <property type="match status" value="1"/>
</dbReference>
<feature type="active site" description="Proton acceptor" evidence="9">
    <location>
        <position position="89"/>
    </location>
</feature>
<dbReference type="InterPro" id="IPR029001">
    <property type="entry name" value="ITPase-like_fam"/>
</dbReference>
<feature type="site" description="Important for substrate specificity" evidence="9">
    <location>
        <position position="90"/>
    </location>
</feature>
<comment type="catalytic activity">
    <reaction evidence="5 9">
        <text>N(7)-methyl-GTP + H2O = N(7)-methyl-GMP + diphosphate + H(+)</text>
        <dbReference type="Rhea" id="RHEA:58744"/>
        <dbReference type="ChEBI" id="CHEBI:15377"/>
        <dbReference type="ChEBI" id="CHEBI:15378"/>
        <dbReference type="ChEBI" id="CHEBI:33019"/>
        <dbReference type="ChEBI" id="CHEBI:58285"/>
        <dbReference type="ChEBI" id="CHEBI:87133"/>
    </reaction>
</comment>